<dbReference type="SMART" id="SM00422">
    <property type="entry name" value="HTH_MERR"/>
    <property type="match status" value="1"/>
</dbReference>
<protein>
    <submittedName>
        <fullName evidence="5">MerR family transcriptional regulator</fullName>
    </submittedName>
</protein>
<dbReference type="InterPro" id="IPR036628">
    <property type="entry name" value="Clp_N_dom_sf"/>
</dbReference>
<dbReference type="Gene3D" id="1.10.1780.10">
    <property type="entry name" value="Clp, N-terminal domain"/>
    <property type="match status" value="1"/>
</dbReference>
<dbReference type="EMBL" id="AP018227">
    <property type="protein sequence ID" value="BAY87136.1"/>
    <property type="molecule type" value="Genomic_DNA"/>
</dbReference>
<evidence type="ECO:0000259" key="4">
    <source>
        <dbReference type="PROSITE" id="PS51903"/>
    </source>
</evidence>
<name>A0A1Z4M0Z8_9CYAN</name>
<sequence length="394" mass="44570">MSEAMKIGELAKQTGLSIRTLHYYDEIGLLCPSDRNEIGHRLYSDKDIIRLQQILSLRQLGFALKEIRECLENPDFSLSQIINLHRDRMREQIALSHTLLERLNGVARELETTTTVAVENLIQVMETITMSEQYFTPEQQEVIEARFPDVEPEWQELITRAQTEMNKGSDLNSPSVQELARIWQWSMKSLIGGDRTLYESLVKAYQQQGGEAATWGAMDTATFEYILKAVSFLSIAEEVNIVISDENFTSDAIQVINIGLNSVRNLNYDFYGTEGMLLGFLAEDTGVSSQVLKAAGVDFETVRNLIVKLLGKRTLGELTLPEKIPFAPRMKRVFEIAREEANKSRKERINSGHLLLGILEEAKRGGGVATYIIKEKLGIDLSQLEQQLRLVLSE</sequence>
<accession>A0A1Z4M0Z8</accession>
<dbReference type="Pfam" id="PF07739">
    <property type="entry name" value="TipAS"/>
    <property type="match status" value="1"/>
</dbReference>
<dbReference type="InterPro" id="IPR004176">
    <property type="entry name" value="Clp_R_N"/>
</dbReference>
<dbReference type="PANTHER" id="PTHR30204">
    <property type="entry name" value="REDOX-CYCLING DRUG-SENSING TRANSCRIPTIONAL ACTIVATOR SOXR"/>
    <property type="match status" value="1"/>
</dbReference>
<dbReference type="CDD" id="cd01106">
    <property type="entry name" value="HTH_TipAL-Mta"/>
    <property type="match status" value="1"/>
</dbReference>
<keyword evidence="2" id="KW-0677">Repeat</keyword>
<keyword evidence="1" id="KW-0238">DNA-binding</keyword>
<evidence type="ECO:0000313" key="5">
    <source>
        <dbReference type="EMBL" id="BAY87136.1"/>
    </source>
</evidence>
<dbReference type="InterPro" id="IPR012925">
    <property type="entry name" value="TipAS_dom"/>
</dbReference>
<dbReference type="GO" id="GO:0003677">
    <property type="term" value="F:DNA binding"/>
    <property type="evidence" value="ECO:0007669"/>
    <property type="project" value="UniProtKB-KW"/>
</dbReference>
<evidence type="ECO:0000256" key="1">
    <source>
        <dbReference type="ARBA" id="ARBA00023125"/>
    </source>
</evidence>
<dbReference type="InterPro" id="IPR009061">
    <property type="entry name" value="DNA-bd_dom_put_sf"/>
</dbReference>
<dbReference type="Pfam" id="PF02861">
    <property type="entry name" value="Clp_N"/>
    <property type="match status" value="1"/>
</dbReference>
<keyword evidence="6" id="KW-1185">Reference proteome</keyword>
<feature type="domain" description="HTH merR-type" evidence="3">
    <location>
        <begin position="4"/>
        <end position="73"/>
    </location>
</feature>
<dbReference type="SUPFAM" id="SSF81923">
    <property type="entry name" value="Double Clp-N motif"/>
    <property type="match status" value="1"/>
</dbReference>
<evidence type="ECO:0000259" key="3">
    <source>
        <dbReference type="PROSITE" id="PS50937"/>
    </source>
</evidence>
<proteinExistence type="predicted"/>
<feature type="domain" description="Clp R" evidence="4">
    <location>
        <begin position="244"/>
        <end position="394"/>
    </location>
</feature>
<dbReference type="InterPro" id="IPR000551">
    <property type="entry name" value="MerR-type_HTH_dom"/>
</dbReference>
<dbReference type="SUPFAM" id="SSF46955">
    <property type="entry name" value="Putative DNA-binding domain"/>
    <property type="match status" value="1"/>
</dbReference>
<evidence type="ECO:0000256" key="2">
    <source>
        <dbReference type="PROSITE-ProRule" id="PRU01251"/>
    </source>
</evidence>
<dbReference type="PROSITE" id="PS00552">
    <property type="entry name" value="HTH_MERR_1"/>
    <property type="match status" value="1"/>
</dbReference>
<dbReference type="PRINTS" id="PR00040">
    <property type="entry name" value="HTHMERR"/>
</dbReference>
<dbReference type="PROSITE" id="PS51903">
    <property type="entry name" value="CLP_R"/>
    <property type="match status" value="1"/>
</dbReference>
<organism evidence="5 6">
    <name type="scientific">Calothrix parasitica NIES-267</name>
    <dbReference type="NCBI Taxonomy" id="1973488"/>
    <lineage>
        <taxon>Bacteria</taxon>
        <taxon>Bacillati</taxon>
        <taxon>Cyanobacteriota</taxon>
        <taxon>Cyanophyceae</taxon>
        <taxon>Nostocales</taxon>
        <taxon>Calotrichaceae</taxon>
        <taxon>Calothrix</taxon>
    </lineage>
</organism>
<dbReference type="InterPro" id="IPR047057">
    <property type="entry name" value="MerR_fam"/>
</dbReference>
<dbReference type="OrthoDB" id="9791488at2"/>
<evidence type="ECO:0000313" key="6">
    <source>
        <dbReference type="Proteomes" id="UP000218418"/>
    </source>
</evidence>
<dbReference type="GO" id="GO:0003700">
    <property type="term" value="F:DNA-binding transcription factor activity"/>
    <property type="evidence" value="ECO:0007669"/>
    <property type="project" value="InterPro"/>
</dbReference>
<dbReference type="Gene3D" id="1.10.1660.10">
    <property type="match status" value="1"/>
</dbReference>
<dbReference type="AlphaFoldDB" id="A0A1Z4M0Z8"/>
<gene>
    <name evidence="5" type="ORF">NIES267_66540</name>
</gene>
<dbReference type="PROSITE" id="PS50937">
    <property type="entry name" value="HTH_MERR_2"/>
    <property type="match status" value="1"/>
</dbReference>
<dbReference type="Pfam" id="PF13411">
    <property type="entry name" value="MerR_1"/>
    <property type="match status" value="1"/>
</dbReference>
<dbReference type="Proteomes" id="UP000218418">
    <property type="component" value="Chromosome"/>
</dbReference>
<reference evidence="5 6" key="1">
    <citation type="submission" date="2017-06" db="EMBL/GenBank/DDBJ databases">
        <title>Genome sequencing of cyanobaciteial culture collection at National Institute for Environmental Studies (NIES).</title>
        <authorList>
            <person name="Hirose Y."/>
            <person name="Shimura Y."/>
            <person name="Fujisawa T."/>
            <person name="Nakamura Y."/>
            <person name="Kawachi M."/>
        </authorList>
    </citation>
    <scope>NUCLEOTIDE SEQUENCE [LARGE SCALE GENOMIC DNA]</scope>
    <source>
        <strain evidence="5 6">NIES-267</strain>
    </source>
</reference>
<dbReference type="PANTHER" id="PTHR30204:SF90">
    <property type="entry name" value="HTH-TYPE TRANSCRIPTIONAL ACTIVATOR MTA"/>
    <property type="match status" value="1"/>
</dbReference>